<proteinExistence type="inferred from homology"/>
<keyword evidence="8" id="KW-1185">Reference proteome</keyword>
<comment type="similarity">
    <text evidence="1">Belongs to the ABC transporter superfamily.</text>
</comment>
<reference evidence="8" key="1">
    <citation type="submission" date="2015-12" db="EMBL/GenBank/DDBJ databases">
        <authorList>
            <person name="Lodha T.D."/>
            <person name="Chintalapati S."/>
            <person name="Chintalapati V.R."/>
            <person name="Sravanthi T."/>
        </authorList>
    </citation>
    <scope>NUCLEOTIDE SEQUENCE [LARGE SCALE GENOMIC DNA]</scope>
    <source>
        <strain evidence="8">JC133</strain>
    </source>
</reference>
<dbReference type="PANTHER" id="PTHR43776:SF7">
    <property type="entry name" value="D,D-DIPEPTIDE TRANSPORT ATP-BINDING PROTEIN DDPF-RELATED"/>
    <property type="match status" value="1"/>
</dbReference>
<dbReference type="InterPro" id="IPR017871">
    <property type="entry name" value="ABC_transporter-like_CS"/>
</dbReference>
<feature type="domain" description="ABC transporter" evidence="6">
    <location>
        <begin position="16"/>
        <end position="267"/>
    </location>
</feature>
<dbReference type="SUPFAM" id="SSF52540">
    <property type="entry name" value="P-loop containing nucleoside triphosphate hydrolases"/>
    <property type="match status" value="1"/>
</dbReference>
<protein>
    <submittedName>
        <fullName evidence="7">Peptide ABC transporter substrate-binding protein</fullName>
    </submittedName>
</protein>
<dbReference type="AlphaFoldDB" id="A0A2S4K121"/>
<accession>A0A2S4K121</accession>
<evidence type="ECO:0000256" key="5">
    <source>
        <dbReference type="SAM" id="MobiDB-lite"/>
    </source>
</evidence>
<sequence length="367" mass="40532">MRHNDTPQATTGDAFVRVEHLQQHFPIKRGVIFSRPVGAIRAVDDISFEIPRGETLGLVGESGCGKSTTGRSMLRLYEPTAGEVTIDGVSITGLSREELRHARPRMQMIFQDSYSSLNPRHSVAKIIAEPLVIQNRETPGAIRTRVADLLDMVGLDPDHGKRFPHEFSGGQRQRVGIARALALNPEFVVCDEPISALDVAIQAQVVNLLVRLQRELGLTYLFIAHDLSMVRHISHRIAVMYLGKIMELATYDELFQNPLHPYTQSLMSAVPIPDPEIEKSRTRLLLKGDVPSPASPPPGCVFSTRCPFATDRCSREVPQPRQLRPEHTVACHNVDDPATGPRIGQTGEEIVASLRKASTGGPDRTFP</sequence>
<dbReference type="GO" id="GO:0055085">
    <property type="term" value="P:transmembrane transport"/>
    <property type="evidence" value="ECO:0007669"/>
    <property type="project" value="UniProtKB-ARBA"/>
</dbReference>
<feature type="compositionally biased region" description="Basic and acidic residues" evidence="5">
    <location>
        <begin position="323"/>
        <end position="335"/>
    </location>
</feature>
<organism evidence="7 8">
    <name type="scientific">Alkalispirochaeta sphaeroplastigenens</name>
    <dbReference type="NCBI Taxonomy" id="1187066"/>
    <lineage>
        <taxon>Bacteria</taxon>
        <taxon>Pseudomonadati</taxon>
        <taxon>Spirochaetota</taxon>
        <taxon>Spirochaetia</taxon>
        <taxon>Spirochaetales</taxon>
        <taxon>Spirochaetaceae</taxon>
        <taxon>Alkalispirochaeta</taxon>
    </lineage>
</organism>
<feature type="region of interest" description="Disordered" evidence="5">
    <location>
        <begin position="316"/>
        <end position="344"/>
    </location>
</feature>
<evidence type="ECO:0000259" key="6">
    <source>
        <dbReference type="PROSITE" id="PS50893"/>
    </source>
</evidence>
<dbReference type="CDD" id="cd03257">
    <property type="entry name" value="ABC_NikE_OppD_transporters"/>
    <property type="match status" value="1"/>
</dbReference>
<dbReference type="PANTHER" id="PTHR43776">
    <property type="entry name" value="TRANSPORT ATP-BINDING PROTEIN"/>
    <property type="match status" value="1"/>
</dbReference>
<dbReference type="RefSeq" id="WP_103679094.1">
    <property type="nucleotide sequence ID" value="NZ_LPWH01000002.1"/>
</dbReference>
<dbReference type="GO" id="GO:0016887">
    <property type="term" value="F:ATP hydrolysis activity"/>
    <property type="evidence" value="ECO:0007669"/>
    <property type="project" value="InterPro"/>
</dbReference>
<dbReference type="EMBL" id="LPWH01000002">
    <property type="protein sequence ID" value="POR05458.1"/>
    <property type="molecule type" value="Genomic_DNA"/>
</dbReference>
<evidence type="ECO:0000313" key="7">
    <source>
        <dbReference type="EMBL" id="POR05458.1"/>
    </source>
</evidence>
<dbReference type="GO" id="GO:0015833">
    <property type="term" value="P:peptide transport"/>
    <property type="evidence" value="ECO:0007669"/>
    <property type="project" value="InterPro"/>
</dbReference>
<dbReference type="NCBIfam" id="TIGR01727">
    <property type="entry name" value="oligo_HPY"/>
    <property type="match status" value="1"/>
</dbReference>
<dbReference type="InterPro" id="IPR003439">
    <property type="entry name" value="ABC_transporter-like_ATP-bd"/>
</dbReference>
<dbReference type="Gene3D" id="3.40.50.300">
    <property type="entry name" value="P-loop containing nucleotide triphosphate hydrolases"/>
    <property type="match status" value="1"/>
</dbReference>
<dbReference type="InterPro" id="IPR050319">
    <property type="entry name" value="ABC_transp_ATP-bind"/>
</dbReference>
<keyword evidence="2" id="KW-0813">Transport</keyword>
<dbReference type="InterPro" id="IPR027417">
    <property type="entry name" value="P-loop_NTPase"/>
</dbReference>
<dbReference type="GO" id="GO:0005524">
    <property type="term" value="F:ATP binding"/>
    <property type="evidence" value="ECO:0007669"/>
    <property type="project" value="UniProtKB-KW"/>
</dbReference>
<dbReference type="SMART" id="SM00382">
    <property type="entry name" value="AAA"/>
    <property type="match status" value="1"/>
</dbReference>
<name>A0A2S4K121_9SPIO</name>
<evidence type="ECO:0000256" key="3">
    <source>
        <dbReference type="ARBA" id="ARBA00022741"/>
    </source>
</evidence>
<dbReference type="PROSITE" id="PS00211">
    <property type="entry name" value="ABC_TRANSPORTER_1"/>
    <property type="match status" value="1"/>
</dbReference>
<dbReference type="Pfam" id="PF00005">
    <property type="entry name" value="ABC_tran"/>
    <property type="match status" value="1"/>
</dbReference>
<evidence type="ECO:0000256" key="2">
    <source>
        <dbReference type="ARBA" id="ARBA00022448"/>
    </source>
</evidence>
<dbReference type="OrthoDB" id="337094at2"/>
<comment type="caution">
    <text evidence="7">The sequence shown here is derived from an EMBL/GenBank/DDBJ whole genome shotgun (WGS) entry which is preliminary data.</text>
</comment>
<keyword evidence="4" id="KW-0067">ATP-binding</keyword>
<evidence type="ECO:0000256" key="4">
    <source>
        <dbReference type="ARBA" id="ARBA00022840"/>
    </source>
</evidence>
<evidence type="ECO:0000313" key="8">
    <source>
        <dbReference type="Proteomes" id="UP000237350"/>
    </source>
</evidence>
<keyword evidence="3" id="KW-0547">Nucleotide-binding</keyword>
<evidence type="ECO:0000256" key="1">
    <source>
        <dbReference type="ARBA" id="ARBA00005417"/>
    </source>
</evidence>
<dbReference type="InterPro" id="IPR013563">
    <property type="entry name" value="Oligopep_ABC_C"/>
</dbReference>
<gene>
    <name evidence="7" type="ORF">AU468_00860</name>
</gene>
<dbReference type="FunFam" id="3.40.50.300:FF:000016">
    <property type="entry name" value="Oligopeptide ABC transporter ATP-binding component"/>
    <property type="match status" value="1"/>
</dbReference>
<dbReference type="Proteomes" id="UP000237350">
    <property type="component" value="Unassembled WGS sequence"/>
</dbReference>
<dbReference type="Pfam" id="PF08352">
    <property type="entry name" value="oligo_HPY"/>
    <property type="match status" value="1"/>
</dbReference>
<dbReference type="PROSITE" id="PS50893">
    <property type="entry name" value="ABC_TRANSPORTER_2"/>
    <property type="match status" value="1"/>
</dbReference>
<dbReference type="InterPro" id="IPR003593">
    <property type="entry name" value="AAA+_ATPase"/>
</dbReference>